<dbReference type="InterPro" id="IPR050748">
    <property type="entry name" value="Glycosyltrans_8_dom-fam"/>
</dbReference>
<feature type="signal peptide" evidence="5">
    <location>
        <begin position="1"/>
        <end position="26"/>
    </location>
</feature>
<dbReference type="GO" id="GO:0016757">
    <property type="term" value="F:glycosyltransferase activity"/>
    <property type="evidence" value="ECO:0007669"/>
    <property type="project" value="UniProtKB-KW"/>
</dbReference>
<keyword evidence="7" id="KW-1185">Reference proteome</keyword>
<comment type="caution">
    <text evidence="6">The sequence shown here is derived from an EMBL/GenBank/DDBJ whole genome shotgun (WGS) entry which is preliminary data.</text>
</comment>
<name>A0AAN9G3W4_9CAEN</name>
<dbReference type="Proteomes" id="UP001374579">
    <property type="component" value="Unassembled WGS sequence"/>
</dbReference>
<dbReference type="GO" id="GO:0046872">
    <property type="term" value="F:metal ion binding"/>
    <property type="evidence" value="ECO:0007669"/>
    <property type="project" value="UniProtKB-KW"/>
</dbReference>
<reference evidence="6 7" key="1">
    <citation type="submission" date="2024-02" db="EMBL/GenBank/DDBJ databases">
        <title>Chromosome-scale genome assembly of the rough periwinkle Littorina saxatilis.</title>
        <authorList>
            <person name="De Jode A."/>
            <person name="Faria R."/>
            <person name="Formenti G."/>
            <person name="Sims Y."/>
            <person name="Smith T.P."/>
            <person name="Tracey A."/>
            <person name="Wood J.M.D."/>
            <person name="Zagrodzka Z.B."/>
            <person name="Johannesson K."/>
            <person name="Butlin R.K."/>
            <person name="Leder E.H."/>
        </authorList>
    </citation>
    <scope>NUCLEOTIDE SEQUENCE [LARGE SCALE GENOMIC DNA]</scope>
    <source>
        <strain evidence="6">Snail1</strain>
        <tissue evidence="6">Muscle</tissue>
    </source>
</reference>
<proteinExistence type="inferred from homology"/>
<evidence type="ECO:0000256" key="1">
    <source>
        <dbReference type="ARBA" id="ARBA00006351"/>
    </source>
</evidence>
<keyword evidence="3" id="KW-0808">Transferase</keyword>
<gene>
    <name evidence="6" type="ORF">V1264_007557</name>
</gene>
<keyword evidence="4" id="KW-0479">Metal-binding</keyword>
<dbReference type="GO" id="GO:0005794">
    <property type="term" value="C:Golgi apparatus"/>
    <property type="evidence" value="ECO:0007669"/>
    <property type="project" value="TreeGrafter"/>
</dbReference>
<feature type="chain" id="PRO_5042958653" description="Glycosyltransferase 8 domain-containing protein 1" evidence="5">
    <location>
        <begin position="27"/>
        <end position="347"/>
    </location>
</feature>
<keyword evidence="2" id="KW-0328">Glycosyltransferase</keyword>
<dbReference type="Pfam" id="PF01501">
    <property type="entry name" value="Glyco_transf_8"/>
    <property type="match status" value="1"/>
</dbReference>
<accession>A0AAN9G3W4</accession>
<evidence type="ECO:0000313" key="7">
    <source>
        <dbReference type="Proteomes" id="UP001374579"/>
    </source>
</evidence>
<protein>
    <recommendedName>
        <fullName evidence="8">Glycosyltransferase 8 domain-containing protein 1</fullName>
    </recommendedName>
</protein>
<dbReference type="InterPro" id="IPR002495">
    <property type="entry name" value="Glyco_trans_8"/>
</dbReference>
<dbReference type="PANTHER" id="PTHR13778:SF47">
    <property type="entry name" value="LIPOPOLYSACCHARIDE 1,3-GALACTOSYLTRANSFERASE"/>
    <property type="match status" value="1"/>
</dbReference>
<dbReference type="InterPro" id="IPR029044">
    <property type="entry name" value="Nucleotide-diphossugar_trans"/>
</dbReference>
<evidence type="ECO:0000256" key="5">
    <source>
        <dbReference type="SAM" id="SignalP"/>
    </source>
</evidence>
<dbReference type="SUPFAM" id="SSF53448">
    <property type="entry name" value="Nucleotide-diphospho-sugar transferases"/>
    <property type="match status" value="1"/>
</dbReference>
<evidence type="ECO:0000256" key="2">
    <source>
        <dbReference type="ARBA" id="ARBA00022676"/>
    </source>
</evidence>
<comment type="similarity">
    <text evidence="1">Belongs to the glycosyltransferase 8 family.</text>
</comment>
<evidence type="ECO:0000256" key="4">
    <source>
        <dbReference type="ARBA" id="ARBA00022723"/>
    </source>
</evidence>
<evidence type="ECO:0008006" key="8">
    <source>
        <dbReference type="Google" id="ProtNLM"/>
    </source>
</evidence>
<dbReference type="EMBL" id="JBAMIC010000019">
    <property type="protein sequence ID" value="KAK7093874.1"/>
    <property type="molecule type" value="Genomic_DNA"/>
</dbReference>
<dbReference type="Gene3D" id="3.90.550.10">
    <property type="entry name" value="Spore Coat Polysaccharide Biosynthesis Protein SpsA, Chain A"/>
    <property type="match status" value="1"/>
</dbReference>
<organism evidence="6 7">
    <name type="scientific">Littorina saxatilis</name>
    <dbReference type="NCBI Taxonomy" id="31220"/>
    <lineage>
        <taxon>Eukaryota</taxon>
        <taxon>Metazoa</taxon>
        <taxon>Spiralia</taxon>
        <taxon>Lophotrochozoa</taxon>
        <taxon>Mollusca</taxon>
        <taxon>Gastropoda</taxon>
        <taxon>Caenogastropoda</taxon>
        <taxon>Littorinimorpha</taxon>
        <taxon>Littorinoidea</taxon>
        <taxon>Littorinidae</taxon>
        <taxon>Littorina</taxon>
    </lineage>
</organism>
<sequence>MPFFSGTPWVVTAITAFLVLLQFTRQHPGMVRNPFSANNDVNAGCKRHVDMDTVHVIIMADVTNFIGMLTLANSILQNTKSDVMFHFVTYPSDVTYLREWIQGGKLKDISYKIIEFSKEKLLGKFLVRSPRSDLASPLNFARLFLPDLLPCVGRVIFIDADCLVLGDISDLYHVNMAPGDVAAGLRMCDFYDKSIGLPTAGLVLNASHPEVKKANISKDVCMMNGGVYVADLMKWEQHNISQQLQFWMELNTREPVFKYGDNGSGTQAVLIAVLHDKYTPIPKEWNTISGSHTSTPKAKLVHWNGLAKPWLYPGLFVTDWLQYYVPDPHGRYRPRNVWHEKKAAKKM</sequence>
<keyword evidence="5" id="KW-0732">Signal</keyword>
<dbReference type="PANTHER" id="PTHR13778">
    <property type="entry name" value="GLYCOSYLTRANSFERASE 8 DOMAIN-CONTAINING PROTEIN"/>
    <property type="match status" value="1"/>
</dbReference>
<evidence type="ECO:0000313" key="6">
    <source>
        <dbReference type="EMBL" id="KAK7093874.1"/>
    </source>
</evidence>
<dbReference type="AlphaFoldDB" id="A0AAN9G3W4"/>
<evidence type="ECO:0000256" key="3">
    <source>
        <dbReference type="ARBA" id="ARBA00022679"/>
    </source>
</evidence>